<dbReference type="HOGENOM" id="CLU_3395739_0_0_6"/>
<accession>B3PF35</accession>
<dbReference type="KEGG" id="cja:CJA_3349"/>
<dbReference type="EMBL" id="CP000934">
    <property type="protein sequence ID" value="ACE84284.1"/>
    <property type="molecule type" value="Genomic_DNA"/>
</dbReference>
<organism evidence="1 2">
    <name type="scientific">Cellvibrio japonicus (strain Ueda107)</name>
    <name type="common">Pseudomonas fluorescens subsp. cellulosa</name>
    <dbReference type="NCBI Taxonomy" id="498211"/>
    <lineage>
        <taxon>Bacteria</taxon>
        <taxon>Pseudomonadati</taxon>
        <taxon>Pseudomonadota</taxon>
        <taxon>Gammaproteobacteria</taxon>
        <taxon>Cellvibrionales</taxon>
        <taxon>Cellvibrionaceae</taxon>
        <taxon>Cellvibrio</taxon>
    </lineage>
</organism>
<keyword evidence="2" id="KW-1185">Reference proteome</keyword>
<dbReference type="STRING" id="498211.CJA_3349"/>
<evidence type="ECO:0000313" key="1">
    <source>
        <dbReference type="EMBL" id="ACE84284.1"/>
    </source>
</evidence>
<gene>
    <name evidence="1" type="ordered locus">CJA_3349</name>
</gene>
<sequence>MSILVIFLAFLVQFKGISQGIIYFFDVAKLI</sequence>
<dbReference type="AlphaFoldDB" id="B3PF35"/>
<name>B3PF35_CELJU</name>
<reference evidence="1 2" key="1">
    <citation type="journal article" date="2008" name="J. Bacteriol.">
        <title>Insights into plant cell wall degradation from the genome sequence of the soil bacterium Cellvibrio japonicus.</title>
        <authorList>
            <person name="Deboy R.T."/>
            <person name="Mongodin E.F."/>
            <person name="Fouts D.E."/>
            <person name="Tailford L.E."/>
            <person name="Khouri H."/>
            <person name="Emerson J.B."/>
            <person name="Mohamoud Y."/>
            <person name="Watkins K."/>
            <person name="Henrissat B."/>
            <person name="Gilbert H.J."/>
            <person name="Nelson K.E."/>
        </authorList>
    </citation>
    <scope>NUCLEOTIDE SEQUENCE [LARGE SCALE GENOMIC DNA]</scope>
    <source>
        <strain evidence="1 2">Ueda107</strain>
    </source>
</reference>
<dbReference type="Proteomes" id="UP000001036">
    <property type="component" value="Chromosome"/>
</dbReference>
<proteinExistence type="predicted"/>
<evidence type="ECO:0000313" key="2">
    <source>
        <dbReference type="Proteomes" id="UP000001036"/>
    </source>
</evidence>
<protein>
    <submittedName>
        <fullName evidence="1">Uncharacterized protein</fullName>
    </submittedName>
</protein>